<reference evidence="3" key="1">
    <citation type="journal article" date="2023" name="Science">
        <title>Genome structures resolve the early diversification of teleost fishes.</title>
        <authorList>
            <person name="Parey E."/>
            <person name="Louis A."/>
            <person name="Montfort J."/>
            <person name="Bouchez O."/>
            <person name="Roques C."/>
            <person name="Iampietro C."/>
            <person name="Lluch J."/>
            <person name="Castinel A."/>
            <person name="Donnadieu C."/>
            <person name="Desvignes T."/>
            <person name="Floi Bucao C."/>
            <person name="Jouanno E."/>
            <person name="Wen M."/>
            <person name="Mejri S."/>
            <person name="Dirks R."/>
            <person name="Jansen H."/>
            <person name="Henkel C."/>
            <person name="Chen W.J."/>
            <person name="Zahm M."/>
            <person name="Cabau C."/>
            <person name="Klopp C."/>
            <person name="Thompson A.W."/>
            <person name="Robinson-Rechavi M."/>
            <person name="Braasch I."/>
            <person name="Lecointre G."/>
            <person name="Bobe J."/>
            <person name="Postlethwait J.H."/>
            <person name="Berthelot C."/>
            <person name="Roest Crollius H."/>
            <person name="Guiguen Y."/>
        </authorList>
    </citation>
    <scope>NUCLEOTIDE SEQUENCE</scope>
    <source>
        <strain evidence="3">WJC10195</strain>
    </source>
</reference>
<gene>
    <name evidence="3" type="ORF">SKAU_G00016600</name>
</gene>
<name>A0A9Q1GCU8_SYNKA</name>
<comment type="caution">
    <text evidence="3">The sequence shown here is derived from an EMBL/GenBank/DDBJ whole genome shotgun (WGS) entry which is preliminary data.</text>
</comment>
<dbReference type="CDD" id="cd00030">
    <property type="entry name" value="C2"/>
    <property type="match status" value="1"/>
</dbReference>
<dbReference type="SUPFAM" id="SSF49562">
    <property type="entry name" value="C2 domain (Calcium/lipid-binding domain, CaLB)"/>
    <property type="match status" value="1"/>
</dbReference>
<dbReference type="InterPro" id="IPR035892">
    <property type="entry name" value="C2_domain_sf"/>
</dbReference>
<organism evidence="3 4">
    <name type="scientific">Synaphobranchus kaupii</name>
    <name type="common">Kaup's arrowtooth eel</name>
    <dbReference type="NCBI Taxonomy" id="118154"/>
    <lineage>
        <taxon>Eukaryota</taxon>
        <taxon>Metazoa</taxon>
        <taxon>Chordata</taxon>
        <taxon>Craniata</taxon>
        <taxon>Vertebrata</taxon>
        <taxon>Euteleostomi</taxon>
        <taxon>Actinopterygii</taxon>
        <taxon>Neopterygii</taxon>
        <taxon>Teleostei</taxon>
        <taxon>Anguilliformes</taxon>
        <taxon>Synaphobranchidae</taxon>
        <taxon>Synaphobranchus</taxon>
    </lineage>
</organism>
<dbReference type="InterPro" id="IPR043549">
    <property type="entry name" value="C2C4C/C2C4D"/>
</dbReference>
<dbReference type="AlphaFoldDB" id="A0A9Q1GCU8"/>
<evidence type="ECO:0000313" key="4">
    <source>
        <dbReference type="Proteomes" id="UP001152622"/>
    </source>
</evidence>
<feature type="compositionally biased region" description="Low complexity" evidence="1">
    <location>
        <begin position="237"/>
        <end position="255"/>
    </location>
</feature>
<dbReference type="Proteomes" id="UP001152622">
    <property type="component" value="Chromosome 1"/>
</dbReference>
<feature type="region of interest" description="Disordered" evidence="1">
    <location>
        <begin position="216"/>
        <end position="258"/>
    </location>
</feature>
<evidence type="ECO:0000256" key="1">
    <source>
        <dbReference type="SAM" id="MobiDB-lite"/>
    </source>
</evidence>
<dbReference type="PANTHER" id="PTHR46291">
    <property type="entry name" value="C2 DOMAIN-CONTAINING PROTEIN"/>
    <property type="match status" value="1"/>
</dbReference>
<dbReference type="Gene3D" id="2.60.40.150">
    <property type="entry name" value="C2 domain"/>
    <property type="match status" value="1"/>
</dbReference>
<feature type="domain" description="C2" evidence="2">
    <location>
        <begin position="355"/>
        <end position="472"/>
    </location>
</feature>
<dbReference type="PANTHER" id="PTHR46291:SF9">
    <property type="entry name" value="C2 CALCIUM-DEPENDENT DOMAIN-CONTAINING PROTEIN 4C-LIKE"/>
    <property type="match status" value="1"/>
</dbReference>
<proteinExistence type="predicted"/>
<protein>
    <recommendedName>
        <fullName evidence="2">C2 domain-containing protein</fullName>
    </recommendedName>
</protein>
<dbReference type="SMART" id="SM00239">
    <property type="entry name" value="C2"/>
    <property type="match status" value="1"/>
</dbReference>
<dbReference type="InterPro" id="IPR000008">
    <property type="entry name" value="C2_dom"/>
</dbReference>
<dbReference type="Pfam" id="PF00168">
    <property type="entry name" value="C2"/>
    <property type="match status" value="1"/>
</dbReference>
<dbReference type="OrthoDB" id="9947256at2759"/>
<sequence length="472" mass="51580">MQPSSRKENRRQNCNRNTRFFRTDQGSMRSSQGCRRVDRKRQPIFQQFSGCAGSWCRSAERGMWFIERICEGVESLTLEVSSTLGAREELSAKTRLSNKVHSNVLTPEKIPEFFIPPRLARGAPLSAECTSAKSRLQTLQNPRLPHDGGNALRSPPHPHVEIENVGGAGQGSGRGEAVAGALCGAHYGLAGLYESPNTRRKESLFLAQFRGRSLERTGFRHGGRPQGVLPAKAPMEQGSTESDTPSSSDSSPQGSPVLTRSISSSALLRLFGAERPNSHLSRSASKLSLGGDCGWSQEECVSTEKHHGERVESTGEIAKSLDSTAPPASLAPPILFPLDLLHCQERLQREHVLPLDGRGLVRLSAERDYAGATLRIRVVSVEDLHDDTTGGRLVHCCVSLCLTPGKWQRQNSATIRNCRNPVFNEDFFFTELGEAGLHSLALRLKVLDKASTLKRAVVLGVTSKPLSQLLPL</sequence>
<dbReference type="EMBL" id="JAINUF010000001">
    <property type="protein sequence ID" value="KAJ8380882.1"/>
    <property type="molecule type" value="Genomic_DNA"/>
</dbReference>
<evidence type="ECO:0000313" key="3">
    <source>
        <dbReference type="EMBL" id="KAJ8380882.1"/>
    </source>
</evidence>
<keyword evidence="4" id="KW-1185">Reference proteome</keyword>
<dbReference type="PROSITE" id="PS50004">
    <property type="entry name" value="C2"/>
    <property type="match status" value="1"/>
</dbReference>
<evidence type="ECO:0000259" key="2">
    <source>
        <dbReference type="PROSITE" id="PS50004"/>
    </source>
</evidence>
<accession>A0A9Q1GCU8</accession>